<dbReference type="PANTHER" id="PTHR43692:SF1">
    <property type="entry name" value="UDP-N-ACETYLMURAMOYLALANINE--D-GLUTAMATE LIGASE"/>
    <property type="match status" value="1"/>
</dbReference>
<comment type="similarity">
    <text evidence="9">Belongs to the MurCDEF family.</text>
</comment>
<dbReference type="GO" id="GO:0005737">
    <property type="term" value="C:cytoplasm"/>
    <property type="evidence" value="ECO:0007669"/>
    <property type="project" value="UniProtKB-SubCell"/>
</dbReference>
<gene>
    <name evidence="9 13" type="primary">murD</name>
    <name evidence="13" type="ordered locus">GAU_1426</name>
</gene>
<dbReference type="GO" id="GO:0009252">
    <property type="term" value="P:peptidoglycan biosynthetic process"/>
    <property type="evidence" value="ECO:0007669"/>
    <property type="project" value="UniProtKB-UniRule"/>
</dbReference>
<keyword evidence="9 10" id="KW-0133">Cell shape</keyword>
<dbReference type="Pfam" id="PF08245">
    <property type="entry name" value="Mur_ligase_M"/>
    <property type="match status" value="1"/>
</dbReference>
<dbReference type="Gene3D" id="3.90.190.20">
    <property type="entry name" value="Mur ligase, C-terminal domain"/>
    <property type="match status" value="1"/>
</dbReference>
<dbReference type="AlphaFoldDB" id="C1A8A8"/>
<evidence type="ECO:0000256" key="9">
    <source>
        <dbReference type="HAMAP-Rule" id="MF_00639"/>
    </source>
</evidence>
<reference evidence="14" key="1">
    <citation type="submission" date="2006-03" db="EMBL/GenBank/DDBJ databases">
        <title>Complete genome sequence of Gemmatimonas aurantiaca T-27 that represents a novel phylum Gemmatimonadetes.</title>
        <authorList>
            <person name="Takasaki K."/>
            <person name="Ichikawa N."/>
            <person name="Miura H."/>
            <person name="Matsushita S."/>
            <person name="Watanabe Y."/>
            <person name="Oguchi A."/>
            <person name="Ankai A."/>
            <person name="Yashiro I."/>
            <person name="Takahashi M."/>
            <person name="Terui Y."/>
            <person name="Fukui S."/>
            <person name="Yokoyama H."/>
            <person name="Tanikawa S."/>
            <person name="Hanada S."/>
            <person name="Kamagata Y."/>
            <person name="Fujita N."/>
        </authorList>
    </citation>
    <scope>NUCLEOTIDE SEQUENCE [LARGE SCALE GENOMIC DNA]</scope>
    <source>
        <strain evidence="14">T-27 / DSM 14586 / JCM 11422 / NBRC 100505</strain>
    </source>
</reference>
<organism evidence="13 14">
    <name type="scientific">Gemmatimonas aurantiaca (strain DSM 14586 / JCM 11422 / NBRC 100505 / T-27)</name>
    <dbReference type="NCBI Taxonomy" id="379066"/>
    <lineage>
        <taxon>Bacteria</taxon>
        <taxon>Pseudomonadati</taxon>
        <taxon>Gemmatimonadota</taxon>
        <taxon>Gemmatimonadia</taxon>
        <taxon>Gemmatimonadales</taxon>
        <taxon>Gemmatimonadaceae</taxon>
        <taxon>Gemmatimonas</taxon>
    </lineage>
</organism>
<dbReference type="HOGENOM" id="CLU_032540_0_0_0"/>
<dbReference type="EC" id="6.3.2.9" evidence="9 10"/>
<dbReference type="HAMAP" id="MF_00639">
    <property type="entry name" value="MurD"/>
    <property type="match status" value="1"/>
</dbReference>
<name>C1A8A8_GEMAT</name>
<accession>C1A8A8</accession>
<dbReference type="NCBIfam" id="TIGR01087">
    <property type="entry name" value="murD"/>
    <property type="match status" value="1"/>
</dbReference>
<dbReference type="GO" id="GO:0004326">
    <property type="term" value="F:tetrahydrofolylpolyglutamate synthase activity"/>
    <property type="evidence" value="ECO:0007669"/>
    <property type="project" value="InterPro"/>
</dbReference>
<dbReference type="InterPro" id="IPR036615">
    <property type="entry name" value="Mur_ligase_C_dom_sf"/>
</dbReference>
<evidence type="ECO:0000256" key="6">
    <source>
        <dbReference type="ARBA" id="ARBA00022741"/>
    </source>
</evidence>
<sequence length="464" mass="49057">MARRLAEAHGEFAVIGLGRSGAAAALLLRRAGLAVYASDVSKGDATERAAETLRAVGVAVDVGHHDLARIARSQVVVASPGVPPSAPPLRAAHEAGVPVVGEVEIALRLQPALRYIAVTGTNGKTTTTALIGHLLRALGVDAADVGNIGTPVSALALQETPPAWAALEMSSFQLHDTPGIYPDVGVLTTLSPDHLDRYTSVAEYYGDKQRLFLNAVSQSRWVATADSDAVRELVQGIEGQWYWFSTKQTDGMDASYHHESGMLHVLGAPLMARDRVPLAGDHNVANVLAAVLSVMVADASFRTGTARAALADAVATFRAPPHRLETVVHRHDVVWINDSKATNVASTLVALAGMTRPTVVLLGGRHKGEPYTALLPELRRIAKVVIAYGEAADTIVADLTAPLAGVVPVVQVHERSFAAVMTRAHAEASAGDAVLLSPACSSYDMFNNYEERGREFARLAEQDA</sequence>
<keyword evidence="9 10" id="KW-0961">Cell wall biogenesis/degradation</keyword>
<dbReference type="STRING" id="379066.GAU_1426"/>
<evidence type="ECO:0000313" key="13">
    <source>
        <dbReference type="EMBL" id="BAH38468.1"/>
    </source>
</evidence>
<evidence type="ECO:0000256" key="8">
    <source>
        <dbReference type="ARBA" id="ARBA00023306"/>
    </source>
</evidence>
<dbReference type="UniPathway" id="UPA00219"/>
<comment type="pathway">
    <text evidence="2 9 10">Cell wall biogenesis; peptidoglycan biosynthesis.</text>
</comment>
<dbReference type="SUPFAM" id="SSF53244">
    <property type="entry name" value="MurD-like peptide ligases, peptide-binding domain"/>
    <property type="match status" value="1"/>
</dbReference>
<keyword evidence="4 9" id="KW-0436">Ligase</keyword>
<keyword evidence="5 9" id="KW-0132">Cell division</keyword>
<dbReference type="Pfam" id="PF21799">
    <property type="entry name" value="MurD-like_N"/>
    <property type="match status" value="1"/>
</dbReference>
<dbReference type="KEGG" id="gau:GAU_1426"/>
<dbReference type="GO" id="GO:0051301">
    <property type="term" value="P:cell division"/>
    <property type="evidence" value="ECO:0007669"/>
    <property type="project" value="UniProtKB-KW"/>
</dbReference>
<comment type="function">
    <text evidence="9 10">Cell wall formation. Catalyzes the addition of glutamate to the nucleotide precursor UDP-N-acetylmuramoyl-L-alanine (UMA).</text>
</comment>
<dbReference type="InterPro" id="IPR004101">
    <property type="entry name" value="Mur_ligase_C"/>
</dbReference>
<feature type="binding site" evidence="9">
    <location>
        <begin position="120"/>
        <end position="126"/>
    </location>
    <ligand>
        <name>ATP</name>
        <dbReference type="ChEBI" id="CHEBI:30616"/>
    </ligand>
</feature>
<keyword evidence="9 10" id="KW-0573">Peptidoglycan synthesis</keyword>
<dbReference type="SUPFAM" id="SSF51984">
    <property type="entry name" value="MurCD N-terminal domain"/>
    <property type="match status" value="1"/>
</dbReference>
<evidence type="ECO:0000259" key="12">
    <source>
        <dbReference type="Pfam" id="PF08245"/>
    </source>
</evidence>
<dbReference type="EMBL" id="AP009153">
    <property type="protein sequence ID" value="BAH38468.1"/>
    <property type="molecule type" value="Genomic_DNA"/>
</dbReference>
<evidence type="ECO:0000256" key="5">
    <source>
        <dbReference type="ARBA" id="ARBA00022618"/>
    </source>
</evidence>
<dbReference type="InterPro" id="IPR013221">
    <property type="entry name" value="Mur_ligase_cen"/>
</dbReference>
<evidence type="ECO:0000256" key="4">
    <source>
        <dbReference type="ARBA" id="ARBA00022598"/>
    </source>
</evidence>
<evidence type="ECO:0000313" key="14">
    <source>
        <dbReference type="Proteomes" id="UP000002209"/>
    </source>
</evidence>
<keyword evidence="7 9" id="KW-0067">ATP-binding</keyword>
<evidence type="ECO:0000256" key="2">
    <source>
        <dbReference type="ARBA" id="ARBA00004752"/>
    </source>
</evidence>
<dbReference type="Proteomes" id="UP000002209">
    <property type="component" value="Chromosome"/>
</dbReference>
<evidence type="ECO:0000256" key="7">
    <source>
        <dbReference type="ARBA" id="ARBA00022840"/>
    </source>
</evidence>
<dbReference type="GO" id="GO:0005524">
    <property type="term" value="F:ATP binding"/>
    <property type="evidence" value="ECO:0007669"/>
    <property type="project" value="UniProtKB-UniRule"/>
</dbReference>
<comment type="catalytic activity">
    <reaction evidence="9 10">
        <text>UDP-N-acetyl-alpha-D-muramoyl-L-alanine + D-glutamate + ATP = UDP-N-acetyl-alpha-D-muramoyl-L-alanyl-D-glutamate + ADP + phosphate + H(+)</text>
        <dbReference type="Rhea" id="RHEA:16429"/>
        <dbReference type="ChEBI" id="CHEBI:15378"/>
        <dbReference type="ChEBI" id="CHEBI:29986"/>
        <dbReference type="ChEBI" id="CHEBI:30616"/>
        <dbReference type="ChEBI" id="CHEBI:43474"/>
        <dbReference type="ChEBI" id="CHEBI:83898"/>
        <dbReference type="ChEBI" id="CHEBI:83900"/>
        <dbReference type="ChEBI" id="CHEBI:456216"/>
        <dbReference type="EC" id="6.3.2.9"/>
    </reaction>
</comment>
<proteinExistence type="inferred from homology"/>
<evidence type="ECO:0000256" key="10">
    <source>
        <dbReference type="RuleBase" id="RU003664"/>
    </source>
</evidence>
<dbReference type="Gene3D" id="3.40.1190.10">
    <property type="entry name" value="Mur-like, catalytic domain"/>
    <property type="match status" value="1"/>
</dbReference>
<evidence type="ECO:0000259" key="11">
    <source>
        <dbReference type="Pfam" id="PF02875"/>
    </source>
</evidence>
<keyword evidence="8 9" id="KW-0131">Cell cycle</keyword>
<dbReference type="Pfam" id="PF02875">
    <property type="entry name" value="Mur_ligase_C"/>
    <property type="match status" value="1"/>
</dbReference>
<protein>
    <recommendedName>
        <fullName evidence="9 10">UDP-N-acetylmuramoylalanine--D-glutamate ligase</fullName>
        <ecNumber evidence="9 10">6.3.2.9</ecNumber>
    </recommendedName>
    <alternativeName>
        <fullName evidence="9">D-glutamic acid-adding enzyme</fullName>
    </alternativeName>
    <alternativeName>
        <fullName evidence="9">UDP-N-acetylmuramoyl-L-alanyl-D-glutamate synthetase</fullName>
    </alternativeName>
</protein>
<dbReference type="InterPro" id="IPR018109">
    <property type="entry name" value="Folylpolyglutamate_synth_CS"/>
</dbReference>
<dbReference type="PANTHER" id="PTHR43692">
    <property type="entry name" value="UDP-N-ACETYLMURAMOYLALANINE--D-GLUTAMATE LIGASE"/>
    <property type="match status" value="1"/>
</dbReference>
<feature type="domain" description="Mur ligase central" evidence="12">
    <location>
        <begin position="118"/>
        <end position="293"/>
    </location>
</feature>
<keyword evidence="14" id="KW-1185">Reference proteome</keyword>
<comment type="subcellular location">
    <subcellularLocation>
        <location evidence="1 9 10">Cytoplasm</location>
    </subcellularLocation>
</comment>
<evidence type="ECO:0000256" key="1">
    <source>
        <dbReference type="ARBA" id="ARBA00004496"/>
    </source>
</evidence>
<keyword evidence="3 9" id="KW-0963">Cytoplasm</keyword>
<feature type="domain" description="Mur ligase C-terminal" evidence="11">
    <location>
        <begin position="322"/>
        <end position="440"/>
    </location>
</feature>
<dbReference type="GO" id="GO:0071555">
    <property type="term" value="P:cell wall organization"/>
    <property type="evidence" value="ECO:0007669"/>
    <property type="project" value="UniProtKB-KW"/>
</dbReference>
<evidence type="ECO:0000256" key="3">
    <source>
        <dbReference type="ARBA" id="ARBA00022490"/>
    </source>
</evidence>
<dbReference type="InterPro" id="IPR005762">
    <property type="entry name" value="MurD"/>
</dbReference>
<dbReference type="PROSITE" id="PS01011">
    <property type="entry name" value="FOLYLPOLYGLU_SYNT_1"/>
    <property type="match status" value="1"/>
</dbReference>
<keyword evidence="6 9" id="KW-0547">Nucleotide-binding</keyword>
<dbReference type="SUPFAM" id="SSF53623">
    <property type="entry name" value="MurD-like peptide ligases, catalytic domain"/>
    <property type="match status" value="1"/>
</dbReference>
<dbReference type="GO" id="GO:0008360">
    <property type="term" value="P:regulation of cell shape"/>
    <property type="evidence" value="ECO:0007669"/>
    <property type="project" value="UniProtKB-KW"/>
</dbReference>
<dbReference type="GO" id="GO:0008764">
    <property type="term" value="F:UDP-N-acetylmuramoylalanine-D-glutamate ligase activity"/>
    <property type="evidence" value="ECO:0007669"/>
    <property type="project" value="UniProtKB-UniRule"/>
</dbReference>
<dbReference type="eggNOG" id="COG0771">
    <property type="taxonomic scope" value="Bacteria"/>
</dbReference>
<dbReference type="InterPro" id="IPR036565">
    <property type="entry name" value="Mur-like_cat_sf"/>
</dbReference>
<dbReference type="Gene3D" id="3.40.50.720">
    <property type="entry name" value="NAD(P)-binding Rossmann-like Domain"/>
    <property type="match status" value="1"/>
</dbReference>